<accession>A0AAV4SQ80</accession>
<protein>
    <recommendedName>
        <fullName evidence="3">DUF4817 domain-containing protein</fullName>
    </recommendedName>
</protein>
<name>A0AAV4SQ80_9ARAC</name>
<keyword evidence="2" id="KW-1185">Reference proteome</keyword>
<evidence type="ECO:0008006" key="3">
    <source>
        <dbReference type="Google" id="ProtNLM"/>
    </source>
</evidence>
<dbReference type="Proteomes" id="UP001054837">
    <property type="component" value="Unassembled WGS sequence"/>
</dbReference>
<sequence length="155" mass="17436">MSSFPITKEGWLFFRSERGFHHSRQTAVTFAEQFKVTKNARGSLYIKKFRAKNSPQKSRSRKLPSVLAVKLTASTDENLATKQSYGSGAVVIADVMDRTPTSSARGLKVFISYRKKKFHPNQSAPDEKALSAGERIPLTDFFTFLMAIVTKNIRT</sequence>
<reference evidence="1 2" key="1">
    <citation type="submission" date="2021-06" db="EMBL/GenBank/DDBJ databases">
        <title>Caerostris darwini draft genome.</title>
        <authorList>
            <person name="Kono N."/>
            <person name="Arakawa K."/>
        </authorList>
    </citation>
    <scope>NUCLEOTIDE SEQUENCE [LARGE SCALE GENOMIC DNA]</scope>
</reference>
<proteinExistence type="predicted"/>
<comment type="caution">
    <text evidence="1">The sequence shown here is derived from an EMBL/GenBank/DDBJ whole genome shotgun (WGS) entry which is preliminary data.</text>
</comment>
<evidence type="ECO:0000313" key="2">
    <source>
        <dbReference type="Proteomes" id="UP001054837"/>
    </source>
</evidence>
<organism evidence="1 2">
    <name type="scientific">Caerostris darwini</name>
    <dbReference type="NCBI Taxonomy" id="1538125"/>
    <lineage>
        <taxon>Eukaryota</taxon>
        <taxon>Metazoa</taxon>
        <taxon>Ecdysozoa</taxon>
        <taxon>Arthropoda</taxon>
        <taxon>Chelicerata</taxon>
        <taxon>Arachnida</taxon>
        <taxon>Araneae</taxon>
        <taxon>Araneomorphae</taxon>
        <taxon>Entelegynae</taxon>
        <taxon>Araneoidea</taxon>
        <taxon>Araneidae</taxon>
        <taxon>Caerostris</taxon>
    </lineage>
</organism>
<dbReference type="AlphaFoldDB" id="A0AAV4SQ80"/>
<evidence type="ECO:0000313" key="1">
    <source>
        <dbReference type="EMBL" id="GIY34592.1"/>
    </source>
</evidence>
<dbReference type="EMBL" id="BPLQ01008081">
    <property type="protein sequence ID" value="GIY34592.1"/>
    <property type="molecule type" value="Genomic_DNA"/>
</dbReference>
<gene>
    <name evidence="1" type="ORF">CDAR_174571</name>
</gene>